<accession>A0A1G6AIS7</accession>
<name>A0A1G6AIS7_9BACT</name>
<protein>
    <submittedName>
        <fullName evidence="2">Cell division protein ZapA</fullName>
    </submittedName>
</protein>
<dbReference type="EMBL" id="FMXO01000002">
    <property type="protein sequence ID" value="SDB08265.1"/>
    <property type="molecule type" value="Genomic_DNA"/>
</dbReference>
<dbReference type="Proteomes" id="UP000198771">
    <property type="component" value="Unassembled WGS sequence"/>
</dbReference>
<sequence>MPSHTVSVLGLELAFKADADQAQVAAARKVLEERFAVLKTQGKHMSREKLLAFLALGLADDYLLTCIKLGQLETKLETLLHRIERNDTAENDTAGNIDKQSEQFTTLEGS</sequence>
<dbReference type="InterPro" id="IPR036192">
    <property type="entry name" value="Cell_div_ZapA-like_sf"/>
</dbReference>
<dbReference type="STRING" id="617002.SAMN05660653_00384"/>
<feature type="region of interest" description="Disordered" evidence="1">
    <location>
        <begin position="87"/>
        <end position="110"/>
    </location>
</feature>
<reference evidence="2 3" key="1">
    <citation type="submission" date="2016-10" db="EMBL/GenBank/DDBJ databases">
        <authorList>
            <person name="de Groot N.N."/>
        </authorList>
    </citation>
    <scope>NUCLEOTIDE SEQUENCE [LARGE SCALE GENOMIC DNA]</scope>
    <source>
        <strain evidence="2 3">ASO4-2</strain>
    </source>
</reference>
<dbReference type="SUPFAM" id="SSF102829">
    <property type="entry name" value="Cell division protein ZapA-like"/>
    <property type="match status" value="1"/>
</dbReference>
<dbReference type="GO" id="GO:0051301">
    <property type="term" value="P:cell division"/>
    <property type="evidence" value="ECO:0007669"/>
    <property type="project" value="UniProtKB-KW"/>
</dbReference>
<proteinExistence type="predicted"/>
<dbReference type="AlphaFoldDB" id="A0A1G6AIS7"/>
<dbReference type="Pfam" id="PF05164">
    <property type="entry name" value="ZapA"/>
    <property type="match status" value="1"/>
</dbReference>
<organism evidence="2 3">
    <name type="scientific">Desulfonatronum thiosulfatophilum</name>
    <dbReference type="NCBI Taxonomy" id="617002"/>
    <lineage>
        <taxon>Bacteria</taxon>
        <taxon>Pseudomonadati</taxon>
        <taxon>Thermodesulfobacteriota</taxon>
        <taxon>Desulfovibrionia</taxon>
        <taxon>Desulfovibrionales</taxon>
        <taxon>Desulfonatronaceae</taxon>
        <taxon>Desulfonatronum</taxon>
    </lineage>
</organism>
<evidence type="ECO:0000313" key="2">
    <source>
        <dbReference type="EMBL" id="SDB08265.1"/>
    </source>
</evidence>
<keyword evidence="3" id="KW-1185">Reference proteome</keyword>
<gene>
    <name evidence="2" type="ORF">SAMN05660653_00384</name>
</gene>
<dbReference type="InterPro" id="IPR007838">
    <property type="entry name" value="Cell_div_ZapA-like"/>
</dbReference>
<keyword evidence="2" id="KW-0132">Cell division</keyword>
<evidence type="ECO:0000313" key="3">
    <source>
        <dbReference type="Proteomes" id="UP000198771"/>
    </source>
</evidence>
<evidence type="ECO:0000256" key="1">
    <source>
        <dbReference type="SAM" id="MobiDB-lite"/>
    </source>
</evidence>
<keyword evidence="2" id="KW-0131">Cell cycle</keyword>